<evidence type="ECO:0000313" key="1">
    <source>
        <dbReference type="EMBL" id="UXY17005.1"/>
    </source>
</evidence>
<dbReference type="Proteomes" id="UP001061302">
    <property type="component" value="Chromosome"/>
</dbReference>
<accession>A0ABY6DRK5</accession>
<protein>
    <recommendedName>
        <fullName evidence="3">Secreted protein</fullName>
    </recommendedName>
</protein>
<keyword evidence="2" id="KW-1185">Reference proteome</keyword>
<proteinExistence type="predicted"/>
<sequence length="82" mass="9044">MKVSVQSLSQASTSLALWLSVMSPLNITKCGRTFCTSRLPCWRTLRLVRESPPAMKVMGSLPAGAVRNRWGSLQPLLSQARK</sequence>
<evidence type="ECO:0000313" key="2">
    <source>
        <dbReference type="Proteomes" id="UP001061302"/>
    </source>
</evidence>
<dbReference type="RefSeq" id="WP_263126433.1">
    <property type="nucleotide sequence ID" value="NZ_CP106753.1"/>
</dbReference>
<reference evidence="1" key="1">
    <citation type="submission" date="2022-10" db="EMBL/GenBank/DDBJ databases">
        <title>Chitiniphilus purpureus sp. nov., a novel chitin-degrading bacterium isolated from crawfish pond sediment.</title>
        <authorList>
            <person name="Li K."/>
        </authorList>
    </citation>
    <scope>NUCLEOTIDE SEQUENCE</scope>
    <source>
        <strain evidence="1">CD1</strain>
    </source>
</reference>
<dbReference type="EMBL" id="CP106753">
    <property type="protein sequence ID" value="UXY17005.1"/>
    <property type="molecule type" value="Genomic_DNA"/>
</dbReference>
<evidence type="ECO:0008006" key="3">
    <source>
        <dbReference type="Google" id="ProtNLM"/>
    </source>
</evidence>
<gene>
    <name evidence="1" type="ORF">N8I74_08345</name>
</gene>
<name>A0ABY6DRK5_9NEIS</name>
<organism evidence="1 2">
    <name type="scientific">Chitiniphilus purpureus</name>
    <dbReference type="NCBI Taxonomy" id="2981137"/>
    <lineage>
        <taxon>Bacteria</taxon>
        <taxon>Pseudomonadati</taxon>
        <taxon>Pseudomonadota</taxon>
        <taxon>Betaproteobacteria</taxon>
        <taxon>Neisseriales</taxon>
        <taxon>Chitinibacteraceae</taxon>
        <taxon>Chitiniphilus</taxon>
    </lineage>
</organism>